<sequence>EPENAKRSKEGGGDVFTDIKDINPFHTKWIVRGRVAAKSDIKKFTSAKGEGKLFSFELADKSAQVKCVAFAECVDIFFPLVELNKVISITNATVKMANKKYSFGKLDYEIQLEKNTEIQQIHDDSLPQYSFKFVKIKDLAVGQAPVDVVGVIKQVYPPGTVTTRST</sequence>
<dbReference type="AlphaFoldDB" id="A0A1B6H788"/>
<evidence type="ECO:0000256" key="3">
    <source>
        <dbReference type="ARBA" id="ARBA00022771"/>
    </source>
</evidence>
<feature type="non-terminal residue" evidence="7">
    <location>
        <position position="166"/>
    </location>
</feature>
<protein>
    <recommendedName>
        <fullName evidence="6">OB domain-containing protein</fullName>
    </recommendedName>
</protein>
<evidence type="ECO:0000256" key="4">
    <source>
        <dbReference type="ARBA" id="ARBA00022833"/>
    </source>
</evidence>
<keyword evidence="5" id="KW-0238">DNA-binding</keyword>
<reference evidence="7" key="1">
    <citation type="submission" date="2015-11" db="EMBL/GenBank/DDBJ databases">
        <title>De novo transcriptome assembly of four potential Pierce s Disease insect vectors from Arizona vineyards.</title>
        <authorList>
            <person name="Tassone E.E."/>
        </authorList>
    </citation>
    <scope>NUCLEOTIDE SEQUENCE</scope>
</reference>
<evidence type="ECO:0000256" key="2">
    <source>
        <dbReference type="ARBA" id="ARBA00022723"/>
    </source>
</evidence>
<gene>
    <name evidence="7" type="ORF">g.1236</name>
</gene>
<evidence type="ECO:0000256" key="5">
    <source>
        <dbReference type="ARBA" id="ARBA00023125"/>
    </source>
</evidence>
<feature type="domain" description="OB" evidence="6">
    <location>
        <begin position="30"/>
        <end position="114"/>
    </location>
</feature>
<dbReference type="Gene3D" id="2.40.50.140">
    <property type="entry name" value="Nucleic acid-binding proteins"/>
    <property type="match status" value="2"/>
</dbReference>
<dbReference type="GO" id="GO:0008270">
    <property type="term" value="F:zinc ion binding"/>
    <property type="evidence" value="ECO:0007669"/>
    <property type="project" value="UniProtKB-KW"/>
</dbReference>
<feature type="non-terminal residue" evidence="7">
    <location>
        <position position="1"/>
    </location>
</feature>
<dbReference type="InterPro" id="IPR004365">
    <property type="entry name" value="NA-bd_OB_tRNA"/>
</dbReference>
<dbReference type="InterPro" id="IPR012340">
    <property type="entry name" value="NA-bd_OB-fold"/>
</dbReference>
<name>A0A1B6H788_9HEMI</name>
<keyword evidence="4" id="KW-0862">Zinc</keyword>
<keyword evidence="3" id="KW-0863">Zinc-finger</keyword>
<dbReference type="SUPFAM" id="SSF50249">
    <property type="entry name" value="Nucleic acid-binding proteins"/>
    <property type="match status" value="1"/>
</dbReference>
<dbReference type="FunFam" id="2.40.50.140:FF:000041">
    <property type="entry name" value="Replication protein A subunit"/>
    <property type="match status" value="1"/>
</dbReference>
<evidence type="ECO:0000259" key="6">
    <source>
        <dbReference type="Pfam" id="PF01336"/>
    </source>
</evidence>
<dbReference type="EMBL" id="GECU01037225">
    <property type="protein sequence ID" value="JAS70481.1"/>
    <property type="molecule type" value="Transcribed_RNA"/>
</dbReference>
<evidence type="ECO:0000313" key="7">
    <source>
        <dbReference type="EMBL" id="JAS70481.1"/>
    </source>
</evidence>
<comment type="similarity">
    <text evidence="1">Belongs to the replication factor A protein 1 family.</text>
</comment>
<organism evidence="7">
    <name type="scientific">Homalodisca liturata</name>
    <dbReference type="NCBI Taxonomy" id="320908"/>
    <lineage>
        <taxon>Eukaryota</taxon>
        <taxon>Metazoa</taxon>
        <taxon>Ecdysozoa</taxon>
        <taxon>Arthropoda</taxon>
        <taxon>Hexapoda</taxon>
        <taxon>Insecta</taxon>
        <taxon>Pterygota</taxon>
        <taxon>Neoptera</taxon>
        <taxon>Paraneoptera</taxon>
        <taxon>Hemiptera</taxon>
        <taxon>Auchenorrhyncha</taxon>
        <taxon>Membracoidea</taxon>
        <taxon>Cicadellidae</taxon>
        <taxon>Cicadellinae</taxon>
        <taxon>Proconiini</taxon>
        <taxon>Homalodisca</taxon>
    </lineage>
</organism>
<evidence type="ECO:0000256" key="1">
    <source>
        <dbReference type="ARBA" id="ARBA00005690"/>
    </source>
</evidence>
<proteinExistence type="inferred from homology"/>
<dbReference type="Pfam" id="PF01336">
    <property type="entry name" value="tRNA_anti-codon"/>
    <property type="match status" value="1"/>
</dbReference>
<keyword evidence="2" id="KW-0479">Metal-binding</keyword>
<dbReference type="CDD" id="cd04474">
    <property type="entry name" value="RPA1_DBD_A"/>
    <property type="match status" value="1"/>
</dbReference>
<accession>A0A1B6H788</accession>
<dbReference type="GO" id="GO:0003677">
    <property type="term" value="F:DNA binding"/>
    <property type="evidence" value="ECO:0007669"/>
    <property type="project" value="UniProtKB-KW"/>
</dbReference>